<dbReference type="GO" id="GO:0003677">
    <property type="term" value="F:DNA binding"/>
    <property type="evidence" value="ECO:0007669"/>
    <property type="project" value="InterPro"/>
</dbReference>
<dbReference type="Gene3D" id="3.40.50.150">
    <property type="entry name" value="Vaccinia Virus protein VP39"/>
    <property type="match status" value="1"/>
</dbReference>
<protein>
    <recommendedName>
        <fullName evidence="2">site-specific DNA-methyltransferase (adenine-specific)</fullName>
        <ecNumber evidence="2">2.1.1.72</ecNumber>
    </recommendedName>
</protein>
<reference evidence="9 10" key="1">
    <citation type="journal article" date="2018" name="Nat. Biotechnol.">
        <title>A standardized bacterial taxonomy based on genome phylogeny substantially revises the tree of life.</title>
        <authorList>
            <person name="Parks D.H."/>
            <person name="Chuvochina M."/>
            <person name="Waite D.W."/>
            <person name="Rinke C."/>
            <person name="Skarshewski A."/>
            <person name="Chaumeil P.A."/>
            <person name="Hugenholtz P."/>
        </authorList>
    </citation>
    <scope>NUCLEOTIDE SEQUENCE [LARGE SCALE GENOMIC DNA]</scope>
    <source>
        <strain evidence="9">UBA9360</strain>
    </source>
</reference>
<feature type="domain" description="DNA methylase N-4/N-6" evidence="7">
    <location>
        <begin position="27"/>
        <end position="118"/>
    </location>
</feature>
<feature type="domain" description="Type III R-M EcoP15I C-terminal" evidence="8">
    <location>
        <begin position="196"/>
        <end position="293"/>
    </location>
</feature>
<keyword evidence="4" id="KW-0808">Transferase</keyword>
<gene>
    <name evidence="9" type="ORF">DCR58_01935</name>
</gene>
<evidence type="ECO:0000259" key="7">
    <source>
        <dbReference type="Pfam" id="PF01555"/>
    </source>
</evidence>
<dbReference type="Pfam" id="PF18273">
    <property type="entry name" value="T3RM_EcoP15I_C"/>
    <property type="match status" value="1"/>
</dbReference>
<comment type="catalytic activity">
    <reaction evidence="6">
        <text>a 2'-deoxyadenosine in DNA + S-adenosyl-L-methionine = an N(6)-methyl-2'-deoxyadenosine in DNA + S-adenosyl-L-homocysteine + H(+)</text>
        <dbReference type="Rhea" id="RHEA:15197"/>
        <dbReference type="Rhea" id="RHEA-COMP:12418"/>
        <dbReference type="Rhea" id="RHEA-COMP:12419"/>
        <dbReference type="ChEBI" id="CHEBI:15378"/>
        <dbReference type="ChEBI" id="CHEBI:57856"/>
        <dbReference type="ChEBI" id="CHEBI:59789"/>
        <dbReference type="ChEBI" id="CHEBI:90615"/>
        <dbReference type="ChEBI" id="CHEBI:90616"/>
        <dbReference type="EC" id="2.1.1.72"/>
    </reaction>
</comment>
<evidence type="ECO:0000256" key="1">
    <source>
        <dbReference type="ARBA" id="ARBA00006594"/>
    </source>
</evidence>
<evidence type="ECO:0000256" key="4">
    <source>
        <dbReference type="ARBA" id="ARBA00022679"/>
    </source>
</evidence>
<name>A0A348WLW4_9GAMM</name>
<sequence length="301" mass="34701">MVKENRLYWGAELNYEKPRLKRFLSEIQDGTVPNTWWTYDVAGHNDEAQKETAVLLGKKVFSTPKPLRLIERMLQISVEENDIVLDFFAGSGSTAHAVLKYSTEKKPINFICIQLSEVINEKTEAFKAGYRTIFDITKSRIQKAIKKIEKENPDLNVNLGFKVFETVPDFRINSDENGLSLTNLTMFDDVLLTEEQYQTLLVTWSLYDGSELTTPITPIQLDDYTAHLCERRLYMIAPNFSSNALKALLHKLDNIHDENFDPNKIIFYANNFDSVKQMELNEAIRSYANKKSIEIDVVVRN</sequence>
<evidence type="ECO:0000256" key="2">
    <source>
        <dbReference type="ARBA" id="ARBA00011900"/>
    </source>
</evidence>
<dbReference type="SUPFAM" id="SSF53335">
    <property type="entry name" value="S-adenosyl-L-methionine-dependent methyltransferases"/>
    <property type="match status" value="1"/>
</dbReference>
<keyword evidence="5" id="KW-0949">S-adenosyl-L-methionine</keyword>
<comment type="similarity">
    <text evidence="1">Belongs to the N(4)/N(6)-methyltransferase family.</text>
</comment>
<dbReference type="Proteomes" id="UP000262878">
    <property type="component" value="Unassembled WGS sequence"/>
</dbReference>
<accession>A0A348WLW4</accession>
<organism evidence="9 10">
    <name type="scientific">Idiomarina baltica</name>
    <dbReference type="NCBI Taxonomy" id="190892"/>
    <lineage>
        <taxon>Bacteria</taxon>
        <taxon>Pseudomonadati</taxon>
        <taxon>Pseudomonadota</taxon>
        <taxon>Gammaproteobacteria</taxon>
        <taxon>Alteromonadales</taxon>
        <taxon>Idiomarinaceae</taxon>
        <taxon>Idiomarina</taxon>
    </lineage>
</organism>
<evidence type="ECO:0000256" key="5">
    <source>
        <dbReference type="ARBA" id="ARBA00022691"/>
    </source>
</evidence>
<dbReference type="AlphaFoldDB" id="A0A348WLW4"/>
<dbReference type="GO" id="GO:0032259">
    <property type="term" value="P:methylation"/>
    <property type="evidence" value="ECO:0007669"/>
    <property type="project" value="UniProtKB-KW"/>
</dbReference>
<evidence type="ECO:0000259" key="8">
    <source>
        <dbReference type="Pfam" id="PF18273"/>
    </source>
</evidence>
<dbReference type="InterPro" id="IPR029063">
    <property type="entry name" value="SAM-dependent_MTases_sf"/>
</dbReference>
<evidence type="ECO:0000256" key="6">
    <source>
        <dbReference type="ARBA" id="ARBA00047942"/>
    </source>
</evidence>
<evidence type="ECO:0000313" key="10">
    <source>
        <dbReference type="Proteomes" id="UP000262878"/>
    </source>
</evidence>
<evidence type="ECO:0000313" key="9">
    <source>
        <dbReference type="EMBL" id="HAR55526.1"/>
    </source>
</evidence>
<dbReference type="InterPro" id="IPR002941">
    <property type="entry name" value="DNA_methylase_N4/N6"/>
</dbReference>
<dbReference type="GO" id="GO:0009007">
    <property type="term" value="F:site-specific DNA-methyltransferase (adenine-specific) activity"/>
    <property type="evidence" value="ECO:0007669"/>
    <property type="project" value="UniProtKB-EC"/>
</dbReference>
<comment type="caution">
    <text evidence="9">The sequence shown here is derived from an EMBL/GenBank/DDBJ whole genome shotgun (WGS) entry which is preliminary data.</text>
</comment>
<dbReference type="EMBL" id="DMUP01000042">
    <property type="protein sequence ID" value="HAR55526.1"/>
    <property type="molecule type" value="Genomic_DNA"/>
</dbReference>
<dbReference type="InterPro" id="IPR002295">
    <property type="entry name" value="N4/N6-MTase_EcoPI_Mod-like"/>
</dbReference>
<dbReference type="PRINTS" id="PR00506">
    <property type="entry name" value="D21N6MTFRASE"/>
</dbReference>
<dbReference type="EC" id="2.1.1.72" evidence="2"/>
<dbReference type="Pfam" id="PF01555">
    <property type="entry name" value="N6_N4_Mtase"/>
    <property type="match status" value="1"/>
</dbReference>
<keyword evidence="3" id="KW-0489">Methyltransferase</keyword>
<evidence type="ECO:0000256" key="3">
    <source>
        <dbReference type="ARBA" id="ARBA00022603"/>
    </source>
</evidence>
<proteinExistence type="inferred from homology"/>
<dbReference type="GO" id="GO:0008170">
    <property type="term" value="F:N-methyltransferase activity"/>
    <property type="evidence" value="ECO:0007669"/>
    <property type="project" value="InterPro"/>
</dbReference>
<dbReference type="InterPro" id="IPR041405">
    <property type="entry name" value="T3RM_EcoP15I_C"/>
</dbReference>